<accession>A0A2Z4FH11</accession>
<dbReference type="GO" id="GO:0004520">
    <property type="term" value="F:DNA endonuclease activity"/>
    <property type="evidence" value="ECO:0007669"/>
    <property type="project" value="InterPro"/>
</dbReference>
<keyword evidence="1" id="KW-0378">Hydrolase</keyword>
<dbReference type="InterPro" id="IPR042206">
    <property type="entry name" value="CRISPR-assoc_Cas1_C"/>
</dbReference>
<dbReference type="PANTHER" id="PTHR34353:SF3">
    <property type="entry name" value="CRISPR-ASSOCIATED ENDONUCLEASE CAS1"/>
    <property type="match status" value="1"/>
</dbReference>
<keyword evidence="1" id="KW-0479">Metal-binding</keyword>
<dbReference type="GO" id="GO:0043571">
    <property type="term" value="P:maintenance of CRISPR repeat elements"/>
    <property type="evidence" value="ECO:0007669"/>
    <property type="project" value="UniProtKB-UniRule"/>
</dbReference>
<dbReference type="HAMAP" id="MF_01470">
    <property type="entry name" value="Cas1"/>
    <property type="match status" value="1"/>
</dbReference>
<protein>
    <recommendedName>
        <fullName evidence="1">CRISPR-associated endonuclease Cas1</fullName>
        <ecNumber evidence="1">3.1.-.-</ecNumber>
    </recommendedName>
</protein>
<sequence length="293" mass="32424">MLKGRLGLETARVPHVDRHGLLWLGRGKLTVQNGNLVFSTAGTDALARGVYDLPFQTISNILLGPGCLVSHDALRLLARHQTGLLAVGTNGVRVYATSMPPGPDHSRLAREHARVWADPEARIQITRRMYAMRLGEYLPHRDLNALRGVEGHRMKQVYKNLAEQFGVKWSGRSFDRNNPENDNDINTAINHAATAMYASARIAVALTGTIPQLGFIHEASGHAFALDIADLFRANTTLPIAFGAVKQFQRREGDKLERITRTRAGRTLQQKKVIAKMIDAIKELIEESESPEG</sequence>
<dbReference type="OrthoDB" id="9777847at2"/>
<dbReference type="Gene3D" id="3.100.10.20">
    <property type="entry name" value="CRISPR-associated endonuclease Cas1, N-terminal domain"/>
    <property type="match status" value="1"/>
</dbReference>
<dbReference type="RefSeq" id="WP_111331842.1">
    <property type="nucleotide sequence ID" value="NZ_CP030032.1"/>
</dbReference>
<dbReference type="Pfam" id="PF01867">
    <property type="entry name" value="Cas_Cas1"/>
    <property type="match status" value="2"/>
</dbReference>
<keyword evidence="1" id="KW-0051">Antiviral defense</keyword>
<comment type="subunit">
    <text evidence="1">Homodimer, forms a heterotetramer with a Cas2 homodimer.</text>
</comment>
<evidence type="ECO:0000256" key="1">
    <source>
        <dbReference type="HAMAP-Rule" id="MF_01470"/>
    </source>
</evidence>
<evidence type="ECO:0000313" key="3">
    <source>
        <dbReference type="Proteomes" id="UP000249799"/>
    </source>
</evidence>
<dbReference type="InterPro" id="IPR002729">
    <property type="entry name" value="CRISPR-assoc_Cas1"/>
</dbReference>
<dbReference type="AlphaFoldDB" id="A0A2Z4FH11"/>
<dbReference type="EC" id="3.1.-.-" evidence="1"/>
<dbReference type="GO" id="GO:0046872">
    <property type="term" value="F:metal ion binding"/>
    <property type="evidence" value="ECO:0007669"/>
    <property type="project" value="UniProtKB-UniRule"/>
</dbReference>
<evidence type="ECO:0000313" key="2">
    <source>
        <dbReference type="EMBL" id="AWV88253.1"/>
    </source>
</evidence>
<organism evidence="2 3">
    <name type="scientific">Bradymonas sediminis</name>
    <dbReference type="NCBI Taxonomy" id="1548548"/>
    <lineage>
        <taxon>Bacteria</taxon>
        <taxon>Deltaproteobacteria</taxon>
        <taxon>Bradymonadales</taxon>
        <taxon>Bradymonadaceae</taxon>
        <taxon>Bradymonas</taxon>
    </lineage>
</organism>
<gene>
    <name evidence="2" type="primary">cas1e</name>
    <name evidence="1" type="synonym">cas1</name>
    <name evidence="2" type="ORF">DN745_02420</name>
</gene>
<dbReference type="Gene3D" id="1.20.120.920">
    <property type="entry name" value="CRISPR-associated endonuclease Cas1, C-terminal domain"/>
    <property type="match status" value="1"/>
</dbReference>
<keyword evidence="1" id="KW-0460">Magnesium</keyword>
<dbReference type="InterPro" id="IPR019851">
    <property type="entry name" value="CRISPR-assoc_Cas1_ECOLI"/>
</dbReference>
<reference evidence="2 3" key="1">
    <citation type="submission" date="2018-06" db="EMBL/GenBank/DDBJ databases">
        <title>Lujinxingia sediminis gen. nov. sp. nov., a new facultative anaerobic member of the class Deltaproteobacteria, and proposal of Lujinxingaceae fam. nov.</title>
        <authorList>
            <person name="Guo L.-Y."/>
            <person name="Li C.-M."/>
            <person name="Wang S."/>
            <person name="Du Z.-J."/>
        </authorList>
    </citation>
    <scope>NUCLEOTIDE SEQUENCE [LARGE SCALE GENOMIC DNA]</scope>
    <source>
        <strain evidence="2 3">FA350</strain>
    </source>
</reference>
<comment type="function">
    <text evidence="1">CRISPR (clustered regularly interspaced short palindromic repeat), is an adaptive immune system that provides protection against mobile genetic elements (viruses, transposable elements and conjugative plasmids). CRISPR clusters contain spacers, sequences complementary to antecedent mobile elements, and target invading nucleic acids. CRISPR clusters are transcribed and processed into CRISPR RNA (crRNA). Acts as a dsDNA endonuclease. Involved in the integration of spacer DNA into the CRISPR cassette.</text>
</comment>
<keyword evidence="1 2" id="KW-0255">Endonuclease</keyword>
<dbReference type="GO" id="GO:0016787">
    <property type="term" value="F:hydrolase activity"/>
    <property type="evidence" value="ECO:0007669"/>
    <property type="project" value="UniProtKB-KW"/>
</dbReference>
<dbReference type="InterPro" id="IPR042211">
    <property type="entry name" value="CRISPR-assoc_Cas1_N"/>
</dbReference>
<dbReference type="GO" id="GO:0003677">
    <property type="term" value="F:DNA binding"/>
    <property type="evidence" value="ECO:0007669"/>
    <property type="project" value="UniProtKB-KW"/>
</dbReference>
<name>A0A2Z4FH11_9DELT</name>
<dbReference type="GO" id="GO:0051607">
    <property type="term" value="P:defense response to virus"/>
    <property type="evidence" value="ECO:0007669"/>
    <property type="project" value="UniProtKB-UniRule"/>
</dbReference>
<dbReference type="Proteomes" id="UP000249799">
    <property type="component" value="Chromosome"/>
</dbReference>
<dbReference type="NCBIfam" id="TIGR03638">
    <property type="entry name" value="cas1_ECOLI"/>
    <property type="match status" value="1"/>
</dbReference>
<feature type="binding site" evidence="1">
    <location>
        <position position="217"/>
    </location>
    <ligand>
        <name>Mn(2+)</name>
        <dbReference type="ChEBI" id="CHEBI:29035"/>
    </ligand>
</feature>
<feature type="binding site" evidence="1">
    <location>
        <position position="150"/>
    </location>
    <ligand>
        <name>Mn(2+)</name>
        <dbReference type="ChEBI" id="CHEBI:29035"/>
    </ligand>
</feature>
<keyword evidence="1" id="KW-0540">Nuclease</keyword>
<keyword evidence="1" id="KW-0464">Manganese</keyword>
<feature type="binding site" evidence="1">
    <location>
        <position position="230"/>
    </location>
    <ligand>
        <name>Mn(2+)</name>
        <dbReference type="ChEBI" id="CHEBI:29035"/>
    </ligand>
</feature>
<comment type="similarity">
    <text evidence="1">Belongs to the CRISPR-associated endonuclease Cas1 family.</text>
</comment>
<keyword evidence="3" id="KW-1185">Reference proteome</keyword>
<keyword evidence="1" id="KW-0238">DNA-binding</keyword>
<dbReference type="EMBL" id="CP030032">
    <property type="protein sequence ID" value="AWV88253.1"/>
    <property type="molecule type" value="Genomic_DNA"/>
</dbReference>
<proteinExistence type="inferred from homology"/>
<dbReference type="PANTHER" id="PTHR34353">
    <property type="entry name" value="CRISPR-ASSOCIATED ENDONUCLEASE CAS1 1"/>
    <property type="match status" value="1"/>
</dbReference>
<dbReference type="KEGG" id="bsed:DN745_02420"/>
<comment type="cofactor">
    <cofactor evidence="1">
        <name>Mg(2+)</name>
        <dbReference type="ChEBI" id="CHEBI:18420"/>
    </cofactor>
    <cofactor evidence="1">
        <name>Mn(2+)</name>
        <dbReference type="ChEBI" id="CHEBI:29035"/>
    </cofactor>
</comment>
<dbReference type="InterPro" id="IPR050646">
    <property type="entry name" value="Cas1"/>
</dbReference>